<comment type="caution">
    <text evidence="3">The sequence shown here is derived from an EMBL/GenBank/DDBJ whole genome shotgun (WGS) entry which is preliminary data.</text>
</comment>
<dbReference type="InterPro" id="IPR009839">
    <property type="entry name" value="SseB_N"/>
</dbReference>
<name>A0A395W796_9FIRM</name>
<dbReference type="GeneID" id="66580413"/>
<gene>
    <name evidence="3" type="ORF">DWW32_05810</name>
</gene>
<evidence type="ECO:0000313" key="4">
    <source>
        <dbReference type="Proteomes" id="UP000265489"/>
    </source>
</evidence>
<feature type="domain" description="SseB protein N-terminal" evidence="1">
    <location>
        <begin position="10"/>
        <end position="130"/>
    </location>
</feature>
<dbReference type="EMBL" id="QRYQ01000008">
    <property type="protein sequence ID" value="RGU91914.1"/>
    <property type="molecule type" value="Genomic_DNA"/>
</dbReference>
<protein>
    <submittedName>
        <fullName evidence="3">Enhanced serine sensitivity protein SseB</fullName>
    </submittedName>
</protein>
<dbReference type="InterPro" id="IPR027945">
    <property type="entry name" value="SseB_C"/>
</dbReference>
<dbReference type="Proteomes" id="UP000265489">
    <property type="component" value="Unassembled WGS sequence"/>
</dbReference>
<sequence>MVNEFKNEKLQETLIVFNREKTDSAFRNLLDAFISTNFLIPAQWDKDPSRNEKGVLVFEPNTQFQLSLIQNDKGDSFFPVFSSMDQLKKWDQDSEIHSLVMTYNQYMPFVKMALNQIHGIVIDPFGANVLLDCNLLVELDKNRGSQVSENPIHKGDSLKLRDPISSVTELQRAICEFGDSHPDILSIYLKERIVKDQPSHWFLVVDMINDDKQTIQDLGNFCTPVSYGKGFEFMFGSMELAKKIMADTIPTYVKVTK</sequence>
<proteinExistence type="predicted"/>
<organism evidence="3 4">
    <name type="scientific">Holdemanella biformis</name>
    <dbReference type="NCBI Taxonomy" id="1735"/>
    <lineage>
        <taxon>Bacteria</taxon>
        <taxon>Bacillati</taxon>
        <taxon>Bacillota</taxon>
        <taxon>Erysipelotrichia</taxon>
        <taxon>Erysipelotrichales</taxon>
        <taxon>Erysipelotrichaceae</taxon>
        <taxon>Holdemanella</taxon>
    </lineage>
</organism>
<evidence type="ECO:0000259" key="2">
    <source>
        <dbReference type="Pfam" id="PF14581"/>
    </source>
</evidence>
<dbReference type="Pfam" id="PF14581">
    <property type="entry name" value="SseB_C"/>
    <property type="match status" value="1"/>
</dbReference>
<evidence type="ECO:0000259" key="1">
    <source>
        <dbReference type="Pfam" id="PF07179"/>
    </source>
</evidence>
<reference evidence="3 4" key="1">
    <citation type="submission" date="2018-08" db="EMBL/GenBank/DDBJ databases">
        <title>A genome reference for cultivated species of the human gut microbiota.</title>
        <authorList>
            <person name="Zou Y."/>
            <person name="Xue W."/>
            <person name="Luo G."/>
        </authorList>
    </citation>
    <scope>NUCLEOTIDE SEQUENCE [LARGE SCALE GENOMIC DNA]</scope>
    <source>
        <strain evidence="3 4">AF15-20</strain>
    </source>
</reference>
<evidence type="ECO:0000313" key="3">
    <source>
        <dbReference type="EMBL" id="RGU91914.1"/>
    </source>
</evidence>
<feature type="domain" description="SseB protein C-terminal" evidence="2">
    <location>
        <begin position="152"/>
        <end position="254"/>
    </location>
</feature>
<dbReference type="Pfam" id="PF07179">
    <property type="entry name" value="SseB"/>
    <property type="match status" value="1"/>
</dbReference>
<dbReference type="RefSeq" id="WP_118325097.1">
    <property type="nucleotide sequence ID" value="NZ_CATXNH010000083.1"/>
</dbReference>
<dbReference type="AlphaFoldDB" id="A0A395W796"/>
<accession>A0A395W796</accession>